<sequence length="526" mass="58928">MVVNDPLSAVLTLEGWYIANKIMIVLNQTNILMFMLTVIVFQVWVDVAQEGEDEGNKGLLGLNRTEVKMMISGLVCFLSVLPLFPVNVNTLTFDQSASETCGVGISDGATHSDQSTLNGEEVVVPIWWALWHSLSQGMTNAAVSSIPCHYDIERSMLKLSQADIQSEPIRQETQDFYEQCFTRARVMMKGAAREELVDQNDYDDANWIGGSYFLKSNPDAPHTTYTNLQAEKAVFNFPYNSERDDPVQLKYRRTGTDTKTAYPYCDEWWDSTQARPDGQRAGLKWRIFNNVEENNPKLVREILDSDSFFSKMLGTQTSSEEKADMLVQRVLSVENQSTDGRIVRGYGNVLNKSWDHEVREVWNGGAGWAGVEIGHLLMGPAFFVVREAMPILQSALMAFVIIASPIVLTLSAYSLTTLMSLSLVYGGLGFLTFWWELCRSLDSKLLEAVYSMHSNFNPITGTLNTMDDAILKFVIIILYVMMPMIWFGLLGFAGYKVNALGIDAAMDKVSQGTQKGTETIKNKLAR</sequence>
<protein>
    <submittedName>
        <fullName evidence="3">Conjugal transfer protein TraG</fullName>
    </submittedName>
</protein>
<evidence type="ECO:0000313" key="4">
    <source>
        <dbReference type="Proteomes" id="UP000464718"/>
    </source>
</evidence>
<dbReference type="Pfam" id="PF07916">
    <property type="entry name" value="TraG_N"/>
    <property type="match status" value="1"/>
</dbReference>
<accession>A0AAX1G1I6</accession>
<feature type="transmembrane region" description="Helical" evidence="1">
    <location>
        <begin position="415"/>
        <end position="435"/>
    </location>
</feature>
<dbReference type="RefSeq" id="WP_086482453.1">
    <property type="nucleotide sequence ID" value="NZ_CP034302.1"/>
</dbReference>
<organism evidence="3 4">
    <name type="scientific">Vibrio parahaemolyticus</name>
    <dbReference type="NCBI Taxonomy" id="670"/>
    <lineage>
        <taxon>Bacteria</taxon>
        <taxon>Pseudomonadati</taxon>
        <taxon>Pseudomonadota</taxon>
        <taxon>Gammaproteobacteria</taxon>
        <taxon>Vibrionales</taxon>
        <taxon>Vibrionaceae</taxon>
        <taxon>Vibrio</taxon>
    </lineage>
</organism>
<evidence type="ECO:0000259" key="2">
    <source>
        <dbReference type="Pfam" id="PF07916"/>
    </source>
</evidence>
<dbReference type="EMBL" id="CP034302">
    <property type="protein sequence ID" value="QHH13211.1"/>
    <property type="molecule type" value="Genomic_DNA"/>
</dbReference>
<gene>
    <name evidence="3" type="ORF">EHC69_28550</name>
</gene>
<keyword evidence="1" id="KW-0812">Transmembrane</keyword>
<evidence type="ECO:0000313" key="3">
    <source>
        <dbReference type="EMBL" id="QHH13211.1"/>
    </source>
</evidence>
<geneLocation type="plasmid" evidence="4">
    <name>pvpsd2016-3</name>
</geneLocation>
<feature type="transmembrane region" description="Helical" evidence="1">
    <location>
        <begin position="470"/>
        <end position="492"/>
    </location>
</feature>
<evidence type="ECO:0000256" key="1">
    <source>
        <dbReference type="SAM" id="Phobius"/>
    </source>
</evidence>
<feature type="transmembrane region" description="Helical" evidence="1">
    <location>
        <begin position="388"/>
        <end position="408"/>
    </location>
</feature>
<proteinExistence type="predicted"/>
<dbReference type="Proteomes" id="UP000464718">
    <property type="component" value="Plasmid pvpsd2016-3"/>
</dbReference>
<dbReference type="InterPro" id="IPR012931">
    <property type="entry name" value="TraG_N_Proteobacteria"/>
</dbReference>
<name>A0AAX1G1I6_VIBPH</name>
<reference evidence="3 4" key="1">
    <citation type="submission" date="2018-12" db="EMBL/GenBank/DDBJ databases">
        <title>Genomic insights into the evolutionary origins and pathogenicity of five Vibrio parahaemolyticus strains isolated from the shrimp with acute hepatopancreatic necrosis disease (AHPND).</title>
        <authorList>
            <person name="Yang Q."/>
            <person name="Dong X."/>
            <person name="Xie G."/>
            <person name="Fu S."/>
            <person name="Zou P."/>
            <person name="Sun J."/>
            <person name="Wang Y."/>
            <person name="Huang J."/>
        </authorList>
    </citation>
    <scope>NUCLEOTIDE SEQUENCE [LARGE SCALE GENOMIC DNA]</scope>
    <source>
        <strain evidence="3 4">20160303005-1</strain>
        <plasmid evidence="4">pvpsd2016-3</plasmid>
    </source>
</reference>
<keyword evidence="3" id="KW-0614">Plasmid</keyword>
<keyword evidence="1" id="KW-1133">Transmembrane helix</keyword>
<dbReference type="AlphaFoldDB" id="A0AAX1G1I6"/>
<feature type="domain" description="TraG N-terminal Proteobacteria" evidence="2">
    <location>
        <begin position="12"/>
        <end position="497"/>
    </location>
</feature>
<keyword evidence="1" id="KW-0472">Membrane</keyword>